<comment type="caution">
    <text evidence="2">The sequence shown here is derived from an EMBL/GenBank/DDBJ whole genome shotgun (WGS) entry which is preliminary data.</text>
</comment>
<feature type="transmembrane region" description="Helical" evidence="1">
    <location>
        <begin position="215"/>
        <end position="241"/>
    </location>
</feature>
<feature type="transmembrane region" description="Helical" evidence="1">
    <location>
        <begin position="43"/>
        <end position="64"/>
    </location>
</feature>
<feature type="transmembrane region" description="Helical" evidence="1">
    <location>
        <begin position="328"/>
        <end position="347"/>
    </location>
</feature>
<dbReference type="STRING" id="1798396.A2973_00605"/>
<evidence type="ECO:0008006" key="4">
    <source>
        <dbReference type="Google" id="ProtNLM"/>
    </source>
</evidence>
<reference evidence="2 3" key="1">
    <citation type="journal article" date="2016" name="Nat. Commun.">
        <title>Thousands of microbial genomes shed light on interconnected biogeochemical processes in an aquifer system.</title>
        <authorList>
            <person name="Anantharaman K."/>
            <person name="Brown C.T."/>
            <person name="Hug L.A."/>
            <person name="Sharon I."/>
            <person name="Castelle C.J."/>
            <person name="Probst A.J."/>
            <person name="Thomas B.C."/>
            <person name="Singh A."/>
            <person name="Wilkins M.J."/>
            <person name="Karaoz U."/>
            <person name="Brodie E.L."/>
            <person name="Williams K.H."/>
            <person name="Hubbard S.S."/>
            <person name="Banfield J.F."/>
        </authorList>
    </citation>
    <scope>NUCLEOTIDE SEQUENCE [LARGE SCALE GENOMIC DNA]</scope>
</reference>
<evidence type="ECO:0000256" key="1">
    <source>
        <dbReference type="SAM" id="Phobius"/>
    </source>
</evidence>
<evidence type="ECO:0000313" key="3">
    <source>
        <dbReference type="Proteomes" id="UP000176409"/>
    </source>
</evidence>
<organism evidence="2 3">
    <name type="scientific">Candidatus Gottesmanbacteria bacterium RIFCSPLOWO2_01_FULL_49_10</name>
    <dbReference type="NCBI Taxonomy" id="1798396"/>
    <lineage>
        <taxon>Bacteria</taxon>
        <taxon>Candidatus Gottesmaniibacteriota</taxon>
    </lineage>
</organism>
<dbReference type="EMBL" id="MFJZ01000058">
    <property type="protein sequence ID" value="OGG29088.1"/>
    <property type="molecule type" value="Genomic_DNA"/>
</dbReference>
<feature type="transmembrane region" description="Helical" evidence="1">
    <location>
        <begin position="133"/>
        <end position="151"/>
    </location>
</feature>
<keyword evidence="1" id="KW-0812">Transmembrane</keyword>
<name>A0A1F6AWT8_9BACT</name>
<gene>
    <name evidence="2" type="ORF">A2973_00605</name>
</gene>
<feature type="transmembrane region" description="Helical" evidence="1">
    <location>
        <begin position="157"/>
        <end position="177"/>
    </location>
</feature>
<dbReference type="AlphaFoldDB" id="A0A1F6AWT8"/>
<sequence length="540" mass="63185">MQRYGKLKQLLQKNTGFKYLEKKVRIVRSFIHTVQISVKKKLFWYWGFKIFRIIAFCIGMLFFVRTFSYHSAIINLNAPQDYREDKQVLFTQRILDNKPIFTASSMPAYTQDYGMLYNYVVAAIAKFSGSSYVLHRIVSALFMFLCFAWLYKIARKIGGDWLTSFLGILILYHYAAFSQVENGPRPDSMGLFLFFVTVFVPWFLNFSYLSLIASIVASIMAFYTKPYFVLGVVYVGAYLLVCRHIKKAFVFAVSWIILFGLVALWVNWKYDFYFFNTLIIPNNYISNLGWHLQLQTKDFIVRDFALFITSFIAVSATLTAFIQRKKNIAHYPPAYFIICLLVSWIIIIGRMGGNAGAYLTYYNQLITPFMILIAVAYWRNNRSIVLVAFLVVSIFVLLIKTNFTVDVQAINKNRKEWEQYLNTYTSIFPLPSFSYYVYTRGMPVYDAGDAEYFPQGIPKNGSRQSNIADKIYKESIKDFEKKVNNKEFDILTYLVPYTNGVNNLMYSGYVRDLVKTRYRYAGIKKWITAYRNDEIEIWVR</sequence>
<accession>A0A1F6AWT8</accession>
<feature type="transmembrane region" description="Helical" evidence="1">
    <location>
        <begin position="384"/>
        <end position="405"/>
    </location>
</feature>
<keyword evidence="1" id="KW-1133">Transmembrane helix</keyword>
<evidence type="ECO:0000313" key="2">
    <source>
        <dbReference type="EMBL" id="OGG29088.1"/>
    </source>
</evidence>
<proteinExistence type="predicted"/>
<feature type="transmembrane region" description="Helical" evidence="1">
    <location>
        <begin position="304"/>
        <end position="322"/>
    </location>
</feature>
<feature type="transmembrane region" description="Helical" evidence="1">
    <location>
        <begin position="359"/>
        <end position="378"/>
    </location>
</feature>
<dbReference type="Proteomes" id="UP000176409">
    <property type="component" value="Unassembled WGS sequence"/>
</dbReference>
<protein>
    <recommendedName>
        <fullName evidence="4">Glycosyltransferase RgtA/B/C/D-like domain-containing protein</fullName>
    </recommendedName>
</protein>
<feature type="transmembrane region" description="Helical" evidence="1">
    <location>
        <begin position="189"/>
        <end position="209"/>
    </location>
</feature>
<keyword evidence="1" id="KW-0472">Membrane</keyword>
<feature type="transmembrane region" description="Helical" evidence="1">
    <location>
        <begin position="248"/>
        <end position="266"/>
    </location>
</feature>